<keyword evidence="3" id="KW-0929">Antimicrobial</keyword>
<feature type="chain" id="PRO_5002082241" description="lysozyme" evidence="12">
    <location>
        <begin position="18"/>
        <end position="140"/>
    </location>
</feature>
<evidence type="ECO:0000256" key="8">
    <source>
        <dbReference type="ARBA" id="ARBA00023295"/>
    </source>
</evidence>
<dbReference type="FunFam" id="1.10.530.10:FF:000023">
    <property type="entry name" value="Invertebrate-type lysozyme"/>
    <property type="match status" value="1"/>
</dbReference>
<feature type="signal peptide" evidence="12">
    <location>
        <begin position="1"/>
        <end position="17"/>
    </location>
</feature>
<keyword evidence="5" id="KW-0378">Hydrolase</keyword>
<feature type="disulfide bond" evidence="11">
    <location>
        <begin position="26"/>
        <end position="32"/>
    </location>
</feature>
<evidence type="ECO:0000256" key="6">
    <source>
        <dbReference type="ARBA" id="ARBA00023022"/>
    </source>
</evidence>
<feature type="disulfide bond" evidence="11">
    <location>
        <begin position="37"/>
        <end position="46"/>
    </location>
</feature>
<dbReference type="GO" id="GO:0050830">
    <property type="term" value="P:defense response to Gram-positive bacterium"/>
    <property type="evidence" value="ECO:0007669"/>
    <property type="project" value="TreeGrafter"/>
</dbReference>
<dbReference type="InterPro" id="IPR008597">
    <property type="entry name" value="Invert_lysozyme"/>
</dbReference>
<name>A0A0B1TJD2_OESDE</name>
<accession>A0A0B1TJD2</accession>
<dbReference type="EMBL" id="KN549938">
    <property type="protein sequence ID" value="KHJ95525.1"/>
    <property type="molecule type" value="Genomic_DNA"/>
</dbReference>
<dbReference type="OrthoDB" id="6337871at2759"/>
<dbReference type="InterPro" id="IPR023346">
    <property type="entry name" value="Lysozyme-like_dom_sf"/>
</dbReference>
<dbReference type="Gene3D" id="1.10.530.10">
    <property type="match status" value="1"/>
</dbReference>
<keyword evidence="6" id="KW-0044">Antibiotic</keyword>
<evidence type="ECO:0000256" key="10">
    <source>
        <dbReference type="PIRSR" id="PIRSR608597-1"/>
    </source>
</evidence>
<dbReference type="Pfam" id="PF05497">
    <property type="entry name" value="Destabilase"/>
    <property type="match status" value="1"/>
</dbReference>
<proteinExistence type="predicted"/>
<reference evidence="13 14" key="1">
    <citation type="submission" date="2014-03" db="EMBL/GenBank/DDBJ databases">
        <title>Draft genome of the hookworm Oesophagostomum dentatum.</title>
        <authorList>
            <person name="Mitreva M."/>
        </authorList>
    </citation>
    <scope>NUCLEOTIDE SEQUENCE [LARGE SCALE GENOMIC DNA]</scope>
    <source>
        <strain evidence="13 14">OD-Hann</strain>
    </source>
</reference>
<dbReference type="GO" id="GO:0003796">
    <property type="term" value="F:lysozyme activity"/>
    <property type="evidence" value="ECO:0007669"/>
    <property type="project" value="UniProtKB-EC"/>
</dbReference>
<dbReference type="Proteomes" id="UP000053660">
    <property type="component" value="Unassembled WGS sequence"/>
</dbReference>
<gene>
    <name evidence="13" type="ORF">OESDEN_04531</name>
</gene>
<keyword evidence="4" id="KW-0081">Bacteriolytic enzyme</keyword>
<evidence type="ECO:0000256" key="11">
    <source>
        <dbReference type="PIRSR" id="PIRSR608597-3"/>
    </source>
</evidence>
<evidence type="ECO:0000256" key="1">
    <source>
        <dbReference type="ARBA" id="ARBA00000632"/>
    </source>
</evidence>
<dbReference type="AlphaFoldDB" id="A0A0B1TJD2"/>
<evidence type="ECO:0000256" key="5">
    <source>
        <dbReference type="ARBA" id="ARBA00022801"/>
    </source>
</evidence>
<feature type="disulfide bond" evidence="11">
    <location>
        <begin position="21"/>
        <end position="107"/>
    </location>
</feature>
<feature type="active site" description="Nucleophile" evidence="10">
    <location>
        <position position="29"/>
    </location>
</feature>
<feature type="disulfide bond" evidence="11">
    <location>
        <begin position="77"/>
        <end position="83"/>
    </location>
</feature>
<evidence type="ECO:0000256" key="12">
    <source>
        <dbReference type="SAM" id="SignalP"/>
    </source>
</evidence>
<dbReference type="EC" id="3.2.1.17" evidence="2"/>
<protein>
    <recommendedName>
        <fullName evidence="2">lysozyme</fullName>
        <ecNumber evidence="2">3.2.1.17</ecNumber>
    </recommendedName>
    <alternativeName>
        <fullName evidence="9">1,4-beta-N-acetylmuramidase</fullName>
    </alternativeName>
</protein>
<feature type="disulfide bond" evidence="11">
    <location>
        <begin position="59"/>
        <end position="87"/>
    </location>
</feature>
<dbReference type="PANTHER" id="PTHR11195">
    <property type="entry name" value="DESTABILASE-RELATED"/>
    <property type="match status" value="1"/>
</dbReference>
<comment type="catalytic activity">
    <reaction evidence="1">
        <text>Hydrolysis of (1-&gt;4)-beta-linkages between N-acetylmuramic acid and N-acetyl-D-glucosamine residues in a peptidoglycan and between N-acetyl-D-glucosamine residues in chitodextrins.</text>
        <dbReference type="EC" id="3.2.1.17"/>
    </reaction>
</comment>
<evidence type="ECO:0000256" key="9">
    <source>
        <dbReference type="ARBA" id="ARBA00031262"/>
    </source>
</evidence>
<dbReference type="PANTHER" id="PTHR11195:SF13">
    <property type="entry name" value="INVERTEBRATE-TYPE LYSOZYME 2-RELATED"/>
    <property type="match status" value="1"/>
</dbReference>
<keyword evidence="8" id="KW-0326">Glycosidase</keyword>
<keyword evidence="12" id="KW-0732">Signal</keyword>
<feature type="active site" description="Nucleophile" evidence="10">
    <location>
        <position position="40"/>
    </location>
</feature>
<dbReference type="PROSITE" id="PS51909">
    <property type="entry name" value="LYSOZYME_I"/>
    <property type="match status" value="1"/>
</dbReference>
<evidence type="ECO:0000256" key="3">
    <source>
        <dbReference type="ARBA" id="ARBA00022529"/>
    </source>
</evidence>
<dbReference type="SUPFAM" id="SSF53955">
    <property type="entry name" value="Lysozyme-like"/>
    <property type="match status" value="1"/>
</dbReference>
<evidence type="ECO:0000256" key="2">
    <source>
        <dbReference type="ARBA" id="ARBA00012732"/>
    </source>
</evidence>
<evidence type="ECO:0000313" key="14">
    <source>
        <dbReference type="Proteomes" id="UP000053660"/>
    </source>
</evidence>
<sequence length="140" mass="15190">MLASLFLLASFLYAAQAADTCLHCICLHESGCKAIGCNMDQGSLSCGYFQIKLPYYQDCGTPGRKSGEDITAAWKRCSDNLECATKCVQAYYARYKSQCSSTGQGECQVMARNHNGGPTGCLKVYTALYWAVVVKCCNCA</sequence>
<evidence type="ECO:0000313" key="13">
    <source>
        <dbReference type="EMBL" id="KHJ95525.1"/>
    </source>
</evidence>
<keyword evidence="14" id="KW-1185">Reference proteome</keyword>
<dbReference type="GO" id="GO:0031640">
    <property type="term" value="P:killing of cells of another organism"/>
    <property type="evidence" value="ECO:0007669"/>
    <property type="project" value="UniProtKB-KW"/>
</dbReference>
<keyword evidence="7 11" id="KW-1015">Disulfide bond</keyword>
<organism evidence="13 14">
    <name type="scientific">Oesophagostomum dentatum</name>
    <name type="common">Nodular worm</name>
    <dbReference type="NCBI Taxonomy" id="61180"/>
    <lineage>
        <taxon>Eukaryota</taxon>
        <taxon>Metazoa</taxon>
        <taxon>Ecdysozoa</taxon>
        <taxon>Nematoda</taxon>
        <taxon>Chromadorea</taxon>
        <taxon>Rhabditida</taxon>
        <taxon>Rhabditina</taxon>
        <taxon>Rhabditomorpha</taxon>
        <taxon>Strongyloidea</taxon>
        <taxon>Strongylidae</taxon>
        <taxon>Oesophagostomum</taxon>
    </lineage>
</organism>
<feature type="disulfide bond" evidence="11">
    <location>
        <begin position="24"/>
        <end position="139"/>
    </location>
</feature>
<evidence type="ECO:0000256" key="4">
    <source>
        <dbReference type="ARBA" id="ARBA00022638"/>
    </source>
</evidence>
<evidence type="ECO:0000256" key="7">
    <source>
        <dbReference type="ARBA" id="ARBA00023157"/>
    </source>
</evidence>